<dbReference type="GO" id="GO:0015344">
    <property type="term" value="F:siderophore uptake transmembrane transporter activity"/>
    <property type="evidence" value="ECO:0007669"/>
    <property type="project" value="TreeGrafter"/>
</dbReference>
<sequence>MLQKTTLAALVCAVLGGSPSAYAADTAPSTDDTQQLPRITVTAIGSAFRFDVPATVSVIDRETMDRHLVVDIRDLVRYEPGVSAIGAAGRWGLDSFSIRGLDGNRVNIQTDGVATANSFGFSTTGMRAGRDFIDLDSVKSVEIARGPASALDPSDALGGTVRYVTRDPADYLRDGRDTYVSVKEQYSSADRGLGTSLTLAGGDKRNGIVFVANHREASATNNKGDVDTTNYLRTRPDPMSSTTNSVLGKYVHTADSGREDRVTVDVFRNKVNTHIYSAMNQATGTTRLLDDRAEDTSSRIRGSFEQRYANLDTTLVDRIEWNVYWQKTETESTTHTLANVPSRGATYDRLYLSNLDERLFGGKATLFKSVTGDAVEHRIAYGIEVSRTTPTGQLGGQGRDTRTGVVSSNTPYMPENYPLRFFPKNDTDRYAVFAQDEMSFLNGRLRVTPGVRVDRYSFKPDENDSYYKSSFVQSGLTDVKKSRVSPKLGVEYAVTDAISAYAQYSQGFRPPLYSELAVAWGTPRAYGIIPNPGLKPETSKGIELGVRGTGELGYFTANVYYNRYKNFIFGGYTLDRSQWPQWALDQNLLIVMQAVNFPKATIKGAEATAGLNLGALNSSLAGWKLEGSLSAARGDKTVIGQTGTSPLNSVDPASAVLGISYDAKAWGVELIGKAVRRKDRLDATSLFSAPGYATIDLYAHWTPIGSVELAAGVSNIADRRYWDWGALHGGVLANVASGGGVDDTQQRTAQIERLTMPGRSFNVSARYSF</sequence>
<dbReference type="InterPro" id="IPR000531">
    <property type="entry name" value="Beta-barrel_TonB"/>
</dbReference>
<feature type="domain" description="TonB-dependent receptor-like beta-barrel" evidence="15">
    <location>
        <begin position="284"/>
        <end position="716"/>
    </location>
</feature>
<keyword evidence="8 11" id="KW-0472">Membrane</keyword>
<gene>
    <name evidence="17" type="ORF">EC912_102548</name>
</gene>
<keyword evidence="3 11" id="KW-0813">Transport</keyword>
<feature type="chain" id="PRO_5020384571" evidence="14">
    <location>
        <begin position="24"/>
        <end position="769"/>
    </location>
</feature>
<proteinExistence type="inferred from homology"/>
<protein>
    <submittedName>
        <fullName evidence="17">Hemoglobin/transferrin/lactoferrin receptor protein</fullName>
    </submittedName>
</protein>
<evidence type="ECO:0000313" key="17">
    <source>
        <dbReference type="EMBL" id="TCV96198.1"/>
    </source>
</evidence>
<evidence type="ECO:0000313" key="18">
    <source>
        <dbReference type="Proteomes" id="UP000295645"/>
    </source>
</evidence>
<dbReference type="EMBL" id="SMCS01000002">
    <property type="protein sequence ID" value="TCV96198.1"/>
    <property type="molecule type" value="Genomic_DNA"/>
</dbReference>
<evidence type="ECO:0000256" key="1">
    <source>
        <dbReference type="ARBA" id="ARBA00004571"/>
    </source>
</evidence>
<dbReference type="InterPro" id="IPR037066">
    <property type="entry name" value="Plug_dom_sf"/>
</dbReference>
<reference evidence="17 18" key="1">
    <citation type="submission" date="2019-03" db="EMBL/GenBank/DDBJ databases">
        <title>Above-ground endophytic microbial communities from plants in different locations in the United States.</title>
        <authorList>
            <person name="Frank C."/>
        </authorList>
    </citation>
    <scope>NUCLEOTIDE SEQUENCE [LARGE SCALE GENOMIC DNA]</scope>
    <source>
        <strain evidence="17 18">LP_13_YM</strain>
    </source>
</reference>
<keyword evidence="7 12" id="KW-0798">TonB box</keyword>
<dbReference type="Pfam" id="PF07715">
    <property type="entry name" value="Plug"/>
    <property type="match status" value="1"/>
</dbReference>
<comment type="caution">
    <text evidence="17">The sequence shown here is derived from an EMBL/GenBank/DDBJ whole genome shotgun (WGS) entry which is preliminary data.</text>
</comment>
<evidence type="ECO:0000256" key="3">
    <source>
        <dbReference type="ARBA" id="ARBA00022448"/>
    </source>
</evidence>
<evidence type="ECO:0000256" key="9">
    <source>
        <dbReference type="ARBA" id="ARBA00023170"/>
    </source>
</evidence>
<evidence type="ECO:0000256" key="13">
    <source>
        <dbReference type="SAM" id="MobiDB-lite"/>
    </source>
</evidence>
<feature type="compositionally biased region" description="Polar residues" evidence="13">
    <location>
        <begin position="220"/>
        <end position="232"/>
    </location>
</feature>
<dbReference type="Pfam" id="PF00593">
    <property type="entry name" value="TonB_dep_Rec_b-barrel"/>
    <property type="match status" value="1"/>
</dbReference>
<evidence type="ECO:0000259" key="15">
    <source>
        <dbReference type="Pfam" id="PF00593"/>
    </source>
</evidence>
<dbReference type="PANTHER" id="PTHR30069">
    <property type="entry name" value="TONB-DEPENDENT OUTER MEMBRANE RECEPTOR"/>
    <property type="match status" value="1"/>
</dbReference>
<dbReference type="GO" id="GO:0015232">
    <property type="term" value="F:heme transmembrane transporter activity"/>
    <property type="evidence" value="ECO:0007669"/>
    <property type="project" value="InterPro"/>
</dbReference>
<evidence type="ECO:0000256" key="14">
    <source>
        <dbReference type="SAM" id="SignalP"/>
    </source>
</evidence>
<dbReference type="NCBIfam" id="TIGR01786">
    <property type="entry name" value="TonB-hemlactrns"/>
    <property type="match status" value="1"/>
</dbReference>
<evidence type="ECO:0000256" key="2">
    <source>
        <dbReference type="ARBA" id="ARBA00008143"/>
    </source>
</evidence>
<evidence type="ECO:0000259" key="16">
    <source>
        <dbReference type="Pfam" id="PF07715"/>
    </source>
</evidence>
<dbReference type="RefSeq" id="WP_165973528.1">
    <property type="nucleotide sequence ID" value="NZ_SMCS01000002.1"/>
</dbReference>
<dbReference type="AlphaFoldDB" id="A0A4R3YWJ1"/>
<comment type="subcellular location">
    <subcellularLocation>
        <location evidence="1 11">Cell outer membrane</location>
        <topology evidence="1 11">Multi-pass membrane protein</topology>
    </subcellularLocation>
</comment>
<evidence type="ECO:0000256" key="5">
    <source>
        <dbReference type="ARBA" id="ARBA00022692"/>
    </source>
</evidence>
<feature type="region of interest" description="Disordered" evidence="13">
    <location>
        <begin position="390"/>
        <end position="409"/>
    </location>
</feature>
<dbReference type="InterPro" id="IPR036942">
    <property type="entry name" value="Beta-barrel_TonB_sf"/>
</dbReference>
<dbReference type="CDD" id="cd01347">
    <property type="entry name" value="ligand_gated_channel"/>
    <property type="match status" value="1"/>
</dbReference>
<keyword evidence="4 11" id="KW-1134">Transmembrane beta strand</keyword>
<dbReference type="PROSITE" id="PS52016">
    <property type="entry name" value="TONB_DEPENDENT_REC_3"/>
    <property type="match status" value="1"/>
</dbReference>
<feature type="domain" description="TonB-dependent receptor plug" evidence="16">
    <location>
        <begin position="51"/>
        <end position="160"/>
    </location>
</feature>
<dbReference type="InterPro" id="IPR039426">
    <property type="entry name" value="TonB-dep_rcpt-like"/>
</dbReference>
<dbReference type="Gene3D" id="2.170.130.10">
    <property type="entry name" value="TonB-dependent receptor, plug domain"/>
    <property type="match status" value="1"/>
</dbReference>
<dbReference type="InterPro" id="IPR012910">
    <property type="entry name" value="Plug_dom"/>
</dbReference>
<feature type="region of interest" description="Disordered" evidence="13">
    <location>
        <begin position="220"/>
        <end position="245"/>
    </location>
</feature>
<evidence type="ECO:0000256" key="11">
    <source>
        <dbReference type="PROSITE-ProRule" id="PRU01360"/>
    </source>
</evidence>
<name>A0A4R3YWJ1_9GAMM</name>
<dbReference type="InterPro" id="IPR011276">
    <property type="entry name" value="TonB_haem/Hb_rcpt"/>
</dbReference>
<evidence type="ECO:0000256" key="7">
    <source>
        <dbReference type="ARBA" id="ARBA00023077"/>
    </source>
</evidence>
<evidence type="ECO:0000256" key="6">
    <source>
        <dbReference type="ARBA" id="ARBA00022729"/>
    </source>
</evidence>
<dbReference type="Gene3D" id="2.40.170.20">
    <property type="entry name" value="TonB-dependent receptor, beta-barrel domain"/>
    <property type="match status" value="1"/>
</dbReference>
<dbReference type="GO" id="GO:0044718">
    <property type="term" value="P:siderophore transmembrane transport"/>
    <property type="evidence" value="ECO:0007669"/>
    <property type="project" value="TreeGrafter"/>
</dbReference>
<keyword evidence="5 11" id="KW-0812">Transmembrane</keyword>
<dbReference type="NCBIfam" id="TIGR01785">
    <property type="entry name" value="TonB-hemin"/>
    <property type="match status" value="1"/>
</dbReference>
<feature type="signal peptide" evidence="14">
    <location>
        <begin position="1"/>
        <end position="23"/>
    </location>
</feature>
<keyword evidence="10 11" id="KW-0998">Cell outer membrane</keyword>
<dbReference type="Proteomes" id="UP000295645">
    <property type="component" value="Unassembled WGS sequence"/>
</dbReference>
<keyword evidence="18" id="KW-1185">Reference proteome</keyword>
<keyword evidence="9 17" id="KW-0675">Receptor</keyword>
<dbReference type="PANTHER" id="PTHR30069:SF29">
    <property type="entry name" value="HEMOGLOBIN AND HEMOGLOBIN-HAPTOGLOBIN-BINDING PROTEIN 1-RELATED"/>
    <property type="match status" value="1"/>
</dbReference>
<dbReference type="InterPro" id="IPR010949">
    <property type="entry name" value="TonB_Hb/transfer/lactofer_rcpt"/>
</dbReference>
<dbReference type="SUPFAM" id="SSF56935">
    <property type="entry name" value="Porins"/>
    <property type="match status" value="1"/>
</dbReference>
<evidence type="ECO:0000256" key="8">
    <source>
        <dbReference type="ARBA" id="ARBA00023136"/>
    </source>
</evidence>
<keyword evidence="6 14" id="KW-0732">Signal</keyword>
<evidence type="ECO:0000256" key="12">
    <source>
        <dbReference type="RuleBase" id="RU003357"/>
    </source>
</evidence>
<evidence type="ECO:0000256" key="4">
    <source>
        <dbReference type="ARBA" id="ARBA00022452"/>
    </source>
</evidence>
<accession>A0A4R3YWJ1</accession>
<organism evidence="17 18">
    <name type="scientific">Luteibacter rhizovicinus</name>
    <dbReference type="NCBI Taxonomy" id="242606"/>
    <lineage>
        <taxon>Bacteria</taxon>
        <taxon>Pseudomonadati</taxon>
        <taxon>Pseudomonadota</taxon>
        <taxon>Gammaproteobacteria</taxon>
        <taxon>Lysobacterales</taxon>
        <taxon>Rhodanobacteraceae</taxon>
        <taxon>Luteibacter</taxon>
    </lineage>
</organism>
<evidence type="ECO:0000256" key="10">
    <source>
        <dbReference type="ARBA" id="ARBA00023237"/>
    </source>
</evidence>
<dbReference type="GO" id="GO:0009279">
    <property type="term" value="C:cell outer membrane"/>
    <property type="evidence" value="ECO:0007669"/>
    <property type="project" value="UniProtKB-SubCell"/>
</dbReference>
<comment type="similarity">
    <text evidence="2">Belongs to the TonB-dependent receptor family. Hemoglobin/haptoglobin binding protein subfamily.</text>
</comment>